<keyword evidence="3" id="KW-1185">Reference proteome</keyword>
<dbReference type="AlphaFoldDB" id="A0A444MTL5"/>
<dbReference type="Gene3D" id="3.40.630.30">
    <property type="match status" value="1"/>
</dbReference>
<proteinExistence type="predicted"/>
<accession>A0A444MTL5</accession>
<comment type="caution">
    <text evidence="2">The sequence shown here is derived from an EMBL/GenBank/DDBJ whole genome shotgun (WGS) entry which is preliminary data.</text>
</comment>
<feature type="domain" description="N-acetyltransferase" evidence="1">
    <location>
        <begin position="27"/>
        <end position="183"/>
    </location>
</feature>
<keyword evidence="2" id="KW-0808">Transferase</keyword>
<reference evidence="2 3" key="1">
    <citation type="submission" date="2019-01" db="EMBL/GenBank/DDBJ databases">
        <title>Mucilaginibacter antarcticum sp. nov., isolated from antarctic soil.</title>
        <authorList>
            <person name="Yan Y.-Q."/>
            <person name="Du Z.-J."/>
        </authorList>
    </citation>
    <scope>NUCLEOTIDE SEQUENCE [LARGE SCALE GENOMIC DNA]</scope>
    <source>
        <strain evidence="2 3">F01003</strain>
    </source>
</reference>
<dbReference type="OrthoDB" id="9811523at2"/>
<dbReference type="Proteomes" id="UP000286701">
    <property type="component" value="Unassembled WGS sequence"/>
</dbReference>
<evidence type="ECO:0000313" key="2">
    <source>
        <dbReference type="EMBL" id="RWY56952.1"/>
    </source>
</evidence>
<dbReference type="PANTHER" id="PTHR43792">
    <property type="entry name" value="GNAT FAMILY, PUTATIVE (AFU_ORTHOLOGUE AFUA_3G00765)-RELATED-RELATED"/>
    <property type="match status" value="1"/>
</dbReference>
<sequence>MPYIYCKNTRMLDVNLQPFPILSTPRLTLRAVNFGDAEAIFAMRTDAEVLKYIDIERPKSIEAVIDWIKMTHEIHKKNDGVLWGITLKGSEEMLGSIGFWNMDKANHRTETGYMLATAWQGKGIMQEALTEAIKYAFETIGLHSIQANINPANKASMNLLERTGFVREAYFRENYYYKDKFLNSAVYSLITTKK</sequence>
<organism evidence="2 3">
    <name type="scientific">Mucilaginibacter gilvus</name>
    <dbReference type="NCBI Taxonomy" id="2305909"/>
    <lineage>
        <taxon>Bacteria</taxon>
        <taxon>Pseudomonadati</taxon>
        <taxon>Bacteroidota</taxon>
        <taxon>Sphingobacteriia</taxon>
        <taxon>Sphingobacteriales</taxon>
        <taxon>Sphingobacteriaceae</taxon>
        <taxon>Mucilaginibacter</taxon>
    </lineage>
</organism>
<protein>
    <submittedName>
        <fullName evidence="2">N-acetyltransferase</fullName>
    </submittedName>
</protein>
<evidence type="ECO:0000313" key="3">
    <source>
        <dbReference type="Proteomes" id="UP000286701"/>
    </source>
</evidence>
<gene>
    <name evidence="2" type="ORF">EPL05_00015</name>
</gene>
<dbReference type="EMBL" id="SBIW01000001">
    <property type="protein sequence ID" value="RWY56952.1"/>
    <property type="molecule type" value="Genomic_DNA"/>
</dbReference>
<evidence type="ECO:0000259" key="1">
    <source>
        <dbReference type="PROSITE" id="PS51186"/>
    </source>
</evidence>
<dbReference type="InterPro" id="IPR051531">
    <property type="entry name" value="N-acetyltransferase"/>
</dbReference>
<name>A0A444MTL5_9SPHI</name>
<dbReference type="GO" id="GO:0016747">
    <property type="term" value="F:acyltransferase activity, transferring groups other than amino-acyl groups"/>
    <property type="evidence" value="ECO:0007669"/>
    <property type="project" value="InterPro"/>
</dbReference>
<dbReference type="PROSITE" id="PS51186">
    <property type="entry name" value="GNAT"/>
    <property type="match status" value="1"/>
</dbReference>
<dbReference type="InterPro" id="IPR000182">
    <property type="entry name" value="GNAT_dom"/>
</dbReference>
<dbReference type="InterPro" id="IPR016181">
    <property type="entry name" value="Acyl_CoA_acyltransferase"/>
</dbReference>
<dbReference type="SUPFAM" id="SSF55729">
    <property type="entry name" value="Acyl-CoA N-acyltransferases (Nat)"/>
    <property type="match status" value="1"/>
</dbReference>
<dbReference type="PANTHER" id="PTHR43792:SF1">
    <property type="entry name" value="N-ACETYLTRANSFERASE DOMAIN-CONTAINING PROTEIN"/>
    <property type="match status" value="1"/>
</dbReference>
<dbReference type="Pfam" id="PF13302">
    <property type="entry name" value="Acetyltransf_3"/>
    <property type="match status" value="1"/>
</dbReference>